<gene>
    <name evidence="3" type="ORF">M0811_00529</name>
</gene>
<evidence type="ECO:0000256" key="1">
    <source>
        <dbReference type="SAM" id="Coils"/>
    </source>
</evidence>
<dbReference type="EMBL" id="JAPDFW010000059">
    <property type="protein sequence ID" value="KAJ5077209.1"/>
    <property type="molecule type" value="Genomic_DNA"/>
</dbReference>
<feature type="transmembrane region" description="Helical" evidence="2">
    <location>
        <begin position="84"/>
        <end position="102"/>
    </location>
</feature>
<keyword evidence="4" id="KW-1185">Reference proteome</keyword>
<feature type="transmembrane region" description="Helical" evidence="2">
    <location>
        <begin position="186"/>
        <end position="216"/>
    </location>
</feature>
<dbReference type="Proteomes" id="UP001149090">
    <property type="component" value="Unassembled WGS sequence"/>
</dbReference>
<feature type="transmembrane region" description="Helical" evidence="2">
    <location>
        <begin position="146"/>
        <end position="166"/>
    </location>
</feature>
<name>A0A9Q0LRJ6_ANAIG</name>
<feature type="coiled-coil region" evidence="1">
    <location>
        <begin position="3"/>
        <end position="33"/>
    </location>
</feature>
<sequence>MQRNQFQNRLLSEQQQQQQEQEQEIEVEEEQGEYSNIISYALFFIGYSVTIYSGYKFYKFLGISNDILNISKTCKREIRTTYKIFLDIIILSLSTALLYSIRTKLAISNKFKSIVFKFFSSVCILLGIYLWSCTPEIIIWQFQNSATLRFIFNFGFFFFIFQLILIKGFFHFFTLGFHRPESRFPFLSLLAILSATPVLTLDRLLLIVFFIAVLLVSQPEPESFAEEWDRAIYSIKEFWHFTNPQSISHDFRENY</sequence>
<proteinExistence type="predicted"/>
<keyword evidence="2" id="KW-1133">Transmembrane helix</keyword>
<comment type="caution">
    <text evidence="3">The sequence shown here is derived from an EMBL/GenBank/DDBJ whole genome shotgun (WGS) entry which is preliminary data.</text>
</comment>
<reference evidence="3" key="1">
    <citation type="submission" date="2022-10" db="EMBL/GenBank/DDBJ databases">
        <title>Novel sulphate-reducing endosymbionts in the free-living metamonad Anaeramoeba.</title>
        <authorList>
            <person name="Jerlstrom-Hultqvist J."/>
            <person name="Cepicka I."/>
            <person name="Gallot-Lavallee L."/>
            <person name="Salas-Leiva D."/>
            <person name="Curtis B.A."/>
            <person name="Zahonova K."/>
            <person name="Pipaliya S."/>
            <person name="Dacks J."/>
            <person name="Roger A.J."/>
        </authorList>
    </citation>
    <scope>NUCLEOTIDE SEQUENCE</scope>
    <source>
        <strain evidence="3">BMAN</strain>
    </source>
</reference>
<organism evidence="3 4">
    <name type="scientific">Anaeramoeba ignava</name>
    <name type="common">Anaerobic marine amoeba</name>
    <dbReference type="NCBI Taxonomy" id="1746090"/>
    <lineage>
        <taxon>Eukaryota</taxon>
        <taxon>Metamonada</taxon>
        <taxon>Anaeramoebidae</taxon>
        <taxon>Anaeramoeba</taxon>
    </lineage>
</organism>
<dbReference type="AlphaFoldDB" id="A0A9Q0LRJ6"/>
<keyword evidence="1" id="KW-0175">Coiled coil</keyword>
<keyword evidence="2" id="KW-0472">Membrane</keyword>
<protein>
    <submittedName>
        <fullName evidence="3">Nurim</fullName>
    </submittedName>
</protein>
<evidence type="ECO:0000313" key="4">
    <source>
        <dbReference type="Proteomes" id="UP001149090"/>
    </source>
</evidence>
<evidence type="ECO:0000256" key="2">
    <source>
        <dbReference type="SAM" id="Phobius"/>
    </source>
</evidence>
<feature type="transmembrane region" description="Helical" evidence="2">
    <location>
        <begin position="114"/>
        <end position="134"/>
    </location>
</feature>
<evidence type="ECO:0000313" key="3">
    <source>
        <dbReference type="EMBL" id="KAJ5077209.1"/>
    </source>
</evidence>
<keyword evidence="2" id="KW-0812">Transmembrane</keyword>
<accession>A0A9Q0LRJ6</accession>